<evidence type="ECO:0008006" key="4">
    <source>
        <dbReference type="Google" id="ProtNLM"/>
    </source>
</evidence>
<gene>
    <name evidence="2" type="ORF">O1G22_36450</name>
</gene>
<feature type="region of interest" description="Disordered" evidence="1">
    <location>
        <begin position="133"/>
        <end position="154"/>
    </location>
</feature>
<evidence type="ECO:0000313" key="2">
    <source>
        <dbReference type="EMBL" id="WBO67923.1"/>
    </source>
</evidence>
<evidence type="ECO:0000313" key="3">
    <source>
        <dbReference type="Proteomes" id="UP001212326"/>
    </source>
</evidence>
<name>A0ABY7PHS8_9ACTN</name>
<dbReference type="InterPro" id="IPR008914">
    <property type="entry name" value="PEBP"/>
</dbReference>
<dbReference type="Pfam" id="PF01161">
    <property type="entry name" value="PBP"/>
    <property type="match status" value="1"/>
</dbReference>
<evidence type="ECO:0000256" key="1">
    <source>
        <dbReference type="SAM" id="MobiDB-lite"/>
    </source>
</evidence>
<keyword evidence="3" id="KW-1185">Reference proteome</keyword>
<dbReference type="InterPro" id="IPR036610">
    <property type="entry name" value="PEBP-like_sf"/>
</dbReference>
<reference evidence="2 3" key="1">
    <citation type="submission" date="2022-12" db="EMBL/GenBank/DDBJ databases">
        <authorList>
            <person name="Mo P."/>
        </authorList>
    </citation>
    <scope>NUCLEOTIDE SEQUENCE [LARGE SCALE GENOMIC DNA]</scope>
    <source>
        <strain evidence="2 3">HUAS 2-6</strain>
    </source>
</reference>
<dbReference type="SUPFAM" id="SSF49777">
    <property type="entry name" value="PEBP-like"/>
    <property type="match status" value="1"/>
</dbReference>
<organism evidence="2 3">
    <name type="scientific">Streptomyces camelliae</name>
    <dbReference type="NCBI Taxonomy" id="3004093"/>
    <lineage>
        <taxon>Bacteria</taxon>
        <taxon>Bacillati</taxon>
        <taxon>Actinomycetota</taxon>
        <taxon>Actinomycetes</taxon>
        <taxon>Kitasatosporales</taxon>
        <taxon>Streptomycetaceae</taxon>
        <taxon>Streptomyces</taxon>
    </lineage>
</organism>
<proteinExistence type="predicted"/>
<protein>
    <recommendedName>
        <fullName evidence="4">YbhB/YbcL family Raf kinase inhibitor-like protein</fullName>
    </recommendedName>
</protein>
<sequence length="154" mass="16606">MAVTSQPEPHVRLALWAGAAHDYSPGLTIANTPKGTVELALSMVDVKNQKIHWLQVGIPAATRELKAHHLTPGARELLNNLGEATYDGPCPRPNSTHPYRLTLYACGMWGSVIADFKGRILWTVTLRLGRMHDPTGAPTPVTPLPTSSPTAVTT</sequence>
<dbReference type="EMBL" id="CP115300">
    <property type="protein sequence ID" value="WBO67923.1"/>
    <property type="molecule type" value="Genomic_DNA"/>
</dbReference>
<accession>A0ABY7PHS8</accession>
<feature type="compositionally biased region" description="Low complexity" evidence="1">
    <location>
        <begin position="144"/>
        <end position="154"/>
    </location>
</feature>
<dbReference type="RefSeq" id="WP_270085195.1">
    <property type="nucleotide sequence ID" value="NZ_CP115300.1"/>
</dbReference>
<dbReference type="Proteomes" id="UP001212326">
    <property type="component" value="Chromosome"/>
</dbReference>
<dbReference type="Gene3D" id="3.90.280.10">
    <property type="entry name" value="PEBP-like"/>
    <property type="match status" value="1"/>
</dbReference>